<feature type="domain" description="Integrase SAM-like N-terminal" evidence="3">
    <location>
        <begin position="43"/>
        <end position="112"/>
    </location>
</feature>
<sequence length="336" mass="39448">MGRNKSKYYKRTLHQQAYDKLQSMIAFGESKANAKKNGATGNKIYSKSTYQTYKKHINYFVKYIMKTHPEVKSMKKAKKYVAEWLELRVAEGCSAWTINLEAAALNKFYEIAPDDPKRFQCPRRNRVDIKRSRGQKERDKHFAKLTNEELIHFCQACGFRRNVLERLRGDDLYDRQRVEQCLLQARKEHDMSMTKACEDALHFFSDQEYFILHRKDKGGKTRLAPIVGPHKDEIIRRMQNTAPNDLVWNYINSNCDVHGYRSDYATYLYKLYARPIKSLDYKKKILCADGKLRSEIYVCRSDEKGKKLDRKAIRAVSVALGHNREDTAITSYIRNL</sequence>
<evidence type="ECO:0000313" key="5">
    <source>
        <dbReference type="Proteomes" id="UP000095492"/>
    </source>
</evidence>
<dbReference type="InterPro" id="IPR011010">
    <property type="entry name" value="DNA_brk_join_enz"/>
</dbReference>
<dbReference type="InterPro" id="IPR010998">
    <property type="entry name" value="Integrase_recombinase_N"/>
</dbReference>
<keyword evidence="2" id="KW-0238">DNA-binding</keyword>
<evidence type="ECO:0000256" key="1">
    <source>
        <dbReference type="ARBA" id="ARBA00008857"/>
    </source>
</evidence>
<dbReference type="Proteomes" id="UP000095492">
    <property type="component" value="Unassembled WGS sequence"/>
</dbReference>
<evidence type="ECO:0000313" key="4">
    <source>
        <dbReference type="EMBL" id="CUN22683.1"/>
    </source>
</evidence>
<dbReference type="EMBL" id="CYYA01000022">
    <property type="protein sequence ID" value="CUN22683.1"/>
    <property type="molecule type" value="Genomic_DNA"/>
</dbReference>
<gene>
    <name evidence="4" type="ORF">ERS852448_02574</name>
</gene>
<dbReference type="RefSeq" id="WP_055290839.1">
    <property type="nucleotide sequence ID" value="NZ_CP173382.1"/>
</dbReference>
<dbReference type="InterPro" id="IPR004107">
    <property type="entry name" value="Integrase_SAM-like_N"/>
</dbReference>
<evidence type="ECO:0000259" key="3">
    <source>
        <dbReference type="Pfam" id="PF02899"/>
    </source>
</evidence>
<dbReference type="Gene3D" id="1.10.150.130">
    <property type="match status" value="1"/>
</dbReference>
<dbReference type="GeneID" id="97390181"/>
<dbReference type="STRING" id="39490.ERS852448_02574"/>
<protein>
    <recommendedName>
        <fullName evidence="3">Integrase SAM-like N-terminal domain-containing protein</fullName>
    </recommendedName>
</protein>
<dbReference type="OrthoDB" id="2217146at2"/>
<dbReference type="SUPFAM" id="SSF56349">
    <property type="entry name" value="DNA breaking-rejoining enzymes"/>
    <property type="match status" value="1"/>
</dbReference>
<dbReference type="GO" id="GO:0003677">
    <property type="term" value="F:DNA binding"/>
    <property type="evidence" value="ECO:0007669"/>
    <property type="project" value="UniProtKB-KW"/>
</dbReference>
<name>A0A173V5Y9_EUBRA</name>
<reference evidence="4 5" key="1">
    <citation type="submission" date="2015-09" db="EMBL/GenBank/DDBJ databases">
        <authorList>
            <consortium name="Pathogen Informatics"/>
        </authorList>
    </citation>
    <scope>NUCLEOTIDE SEQUENCE [LARGE SCALE GENOMIC DNA]</scope>
    <source>
        <strain evidence="4 5">2789STDY5608891</strain>
    </source>
</reference>
<dbReference type="AlphaFoldDB" id="A0A173V5Y9"/>
<dbReference type="Pfam" id="PF02899">
    <property type="entry name" value="Phage_int_SAM_1"/>
    <property type="match status" value="1"/>
</dbReference>
<accession>A0A173V5Y9</accession>
<comment type="similarity">
    <text evidence="1">Belongs to the 'phage' integrase family.</text>
</comment>
<evidence type="ECO:0000256" key="2">
    <source>
        <dbReference type="ARBA" id="ARBA00023125"/>
    </source>
</evidence>
<dbReference type="GO" id="GO:0015074">
    <property type="term" value="P:DNA integration"/>
    <property type="evidence" value="ECO:0007669"/>
    <property type="project" value="InterPro"/>
</dbReference>
<proteinExistence type="inferred from homology"/>
<organism evidence="4 5">
    <name type="scientific">Eubacterium ramulus</name>
    <dbReference type="NCBI Taxonomy" id="39490"/>
    <lineage>
        <taxon>Bacteria</taxon>
        <taxon>Bacillati</taxon>
        <taxon>Bacillota</taxon>
        <taxon>Clostridia</taxon>
        <taxon>Eubacteriales</taxon>
        <taxon>Eubacteriaceae</taxon>
        <taxon>Eubacterium</taxon>
    </lineage>
</organism>